<evidence type="ECO:0000256" key="4">
    <source>
        <dbReference type="ARBA" id="ARBA00022989"/>
    </source>
</evidence>
<feature type="transmembrane region" description="Helical" evidence="6">
    <location>
        <begin position="267"/>
        <end position="292"/>
    </location>
</feature>
<dbReference type="AlphaFoldDB" id="A0A9P0EIS2"/>
<feature type="transmembrane region" description="Helical" evidence="6">
    <location>
        <begin position="193"/>
        <end position="214"/>
    </location>
</feature>
<sequence>MNHDEGTHEVEKVRNGSDADAERLAEMGYVQDMKRNFSVWSVLGVGFSLTNSWWGVSAALITGINSGGSCLLVYGTFLLALVSVGVAVSLSELVSAMPNAAGQIFWVSELAPKNYARGAAYVTGWLAWAGSICACATVSLSVASAAIGCYQLSHPEFEIRPWHTIVGYQVANIVVFFFNCYGRILPKIAAISLYTTLISFVVILITVPSVATTHQDAKFVFATFINNTGWSQDAMAFILGLINVNYGFSCLDSAVHMAEEIAQPERAIPIAIMGTVGIGFVTSFGFILSMMFSLSNFDVVSTTLTGVPILELFYQALQNRAGAIVLETLVIATGVGCLAACHTWQSRLCWTFARDGGLPFSLSLAKVHPRLDVPLNAHITSCILDAILGCLYLVSTTAFNAILTGCIVLPYLSYAVPVLCLLIKGRKNIKPGPFWLHSFGLVSNIVLLIWVLFTFVLYSFPSYLPATVDNMNYISAVYGFIIVAASLDWIFRGRKVFRTHPNLREM</sequence>
<feature type="transmembrane region" description="Helical" evidence="6">
    <location>
        <begin position="73"/>
        <end position="97"/>
    </location>
</feature>
<comment type="subcellular location">
    <subcellularLocation>
        <location evidence="1">Membrane</location>
        <topology evidence="1">Multi-pass membrane protein</topology>
    </subcellularLocation>
</comment>
<evidence type="ECO:0000256" key="1">
    <source>
        <dbReference type="ARBA" id="ARBA00004141"/>
    </source>
</evidence>
<organism evidence="7 8">
    <name type="scientific">Clonostachys solani</name>
    <dbReference type="NCBI Taxonomy" id="160281"/>
    <lineage>
        <taxon>Eukaryota</taxon>
        <taxon>Fungi</taxon>
        <taxon>Dikarya</taxon>
        <taxon>Ascomycota</taxon>
        <taxon>Pezizomycotina</taxon>
        <taxon>Sordariomycetes</taxon>
        <taxon>Hypocreomycetidae</taxon>
        <taxon>Hypocreales</taxon>
        <taxon>Bionectriaceae</taxon>
        <taxon>Clonostachys</taxon>
    </lineage>
</organism>
<evidence type="ECO:0000313" key="8">
    <source>
        <dbReference type="Proteomes" id="UP000775872"/>
    </source>
</evidence>
<dbReference type="GO" id="GO:0016020">
    <property type="term" value="C:membrane"/>
    <property type="evidence" value="ECO:0007669"/>
    <property type="project" value="UniProtKB-SubCell"/>
</dbReference>
<feature type="transmembrane region" description="Helical" evidence="6">
    <location>
        <begin position="375"/>
        <end position="395"/>
    </location>
</feature>
<reference evidence="8" key="1">
    <citation type="submission" date="2019-06" db="EMBL/GenBank/DDBJ databases">
        <authorList>
            <person name="Broberg M."/>
        </authorList>
    </citation>
    <scope>NUCLEOTIDE SEQUENCE [LARGE SCALE GENOMIC DNA]</scope>
</reference>
<proteinExistence type="predicted"/>
<dbReference type="GO" id="GO:0015101">
    <property type="term" value="F:organic cation transmembrane transporter activity"/>
    <property type="evidence" value="ECO:0007669"/>
    <property type="project" value="UniProtKB-ARBA"/>
</dbReference>
<dbReference type="InterPro" id="IPR002293">
    <property type="entry name" value="AA/rel_permease1"/>
</dbReference>
<dbReference type="Gene3D" id="1.20.1740.10">
    <property type="entry name" value="Amino acid/polyamine transporter I"/>
    <property type="match status" value="1"/>
</dbReference>
<comment type="caution">
    <text evidence="7">The sequence shown here is derived from an EMBL/GenBank/DDBJ whole genome shotgun (WGS) entry which is preliminary data.</text>
</comment>
<accession>A0A9P0EIS2</accession>
<keyword evidence="4 6" id="KW-1133">Transmembrane helix</keyword>
<keyword evidence="5 6" id="KW-0472">Membrane</keyword>
<dbReference type="PANTHER" id="PTHR45649">
    <property type="entry name" value="AMINO-ACID PERMEASE BAT1"/>
    <property type="match status" value="1"/>
</dbReference>
<name>A0A9P0EIS2_9HYPO</name>
<feature type="transmembrane region" description="Helical" evidence="6">
    <location>
        <begin position="434"/>
        <end position="460"/>
    </location>
</feature>
<dbReference type="PANTHER" id="PTHR45649:SF7">
    <property type="entry name" value="CHOLINE TRANSPORT PROTEIN"/>
    <property type="match status" value="1"/>
</dbReference>
<dbReference type="PIRSF" id="PIRSF006060">
    <property type="entry name" value="AA_transporter"/>
    <property type="match status" value="1"/>
</dbReference>
<evidence type="ECO:0000313" key="7">
    <source>
        <dbReference type="EMBL" id="CAH0050692.1"/>
    </source>
</evidence>
<dbReference type="OrthoDB" id="2417308at2759"/>
<dbReference type="FunFam" id="1.20.1740.10:FF:000046">
    <property type="entry name" value="Amino-acid permease, putative"/>
    <property type="match status" value="1"/>
</dbReference>
<evidence type="ECO:0008006" key="9">
    <source>
        <dbReference type="Google" id="ProtNLM"/>
    </source>
</evidence>
<reference evidence="7 8" key="2">
    <citation type="submission" date="2021-10" db="EMBL/GenBank/DDBJ databases">
        <authorList>
            <person name="Piombo E."/>
        </authorList>
    </citation>
    <scope>NUCLEOTIDE SEQUENCE [LARGE SCALE GENOMIC DNA]</scope>
</reference>
<gene>
    <name evidence="7" type="ORF">CSOL1703_00013930</name>
</gene>
<feature type="transmembrane region" description="Helical" evidence="6">
    <location>
        <begin position="234"/>
        <end position="255"/>
    </location>
</feature>
<feature type="transmembrane region" description="Helical" evidence="6">
    <location>
        <begin position="321"/>
        <end position="344"/>
    </location>
</feature>
<keyword evidence="8" id="KW-1185">Reference proteome</keyword>
<feature type="transmembrane region" description="Helical" evidence="6">
    <location>
        <begin position="118"/>
        <end position="142"/>
    </location>
</feature>
<evidence type="ECO:0000256" key="6">
    <source>
        <dbReference type="SAM" id="Phobius"/>
    </source>
</evidence>
<dbReference type="EMBL" id="CABFOC020000038">
    <property type="protein sequence ID" value="CAH0050692.1"/>
    <property type="molecule type" value="Genomic_DNA"/>
</dbReference>
<evidence type="ECO:0000256" key="2">
    <source>
        <dbReference type="ARBA" id="ARBA00022448"/>
    </source>
</evidence>
<evidence type="ECO:0000256" key="5">
    <source>
        <dbReference type="ARBA" id="ARBA00023136"/>
    </source>
</evidence>
<keyword evidence="2" id="KW-0813">Transport</keyword>
<feature type="transmembrane region" description="Helical" evidence="6">
    <location>
        <begin position="162"/>
        <end position="181"/>
    </location>
</feature>
<dbReference type="Proteomes" id="UP000775872">
    <property type="component" value="Unassembled WGS sequence"/>
</dbReference>
<protein>
    <recommendedName>
        <fullName evidence="9">Choline transport protein</fullName>
    </recommendedName>
</protein>
<dbReference type="Pfam" id="PF13520">
    <property type="entry name" value="AA_permease_2"/>
    <property type="match status" value="1"/>
</dbReference>
<feature type="transmembrane region" description="Helical" evidence="6">
    <location>
        <begin position="401"/>
        <end position="422"/>
    </location>
</feature>
<feature type="transmembrane region" description="Helical" evidence="6">
    <location>
        <begin position="37"/>
        <end position="61"/>
    </location>
</feature>
<feature type="transmembrane region" description="Helical" evidence="6">
    <location>
        <begin position="472"/>
        <end position="491"/>
    </location>
</feature>
<keyword evidence="3 6" id="KW-0812">Transmembrane</keyword>
<evidence type="ECO:0000256" key="3">
    <source>
        <dbReference type="ARBA" id="ARBA00022692"/>
    </source>
</evidence>